<gene>
    <name evidence="2" type="ORF">HZH66_001388</name>
</gene>
<feature type="compositionally biased region" description="Basic and acidic residues" evidence="1">
    <location>
        <begin position="35"/>
        <end position="75"/>
    </location>
</feature>
<organism evidence="2 3">
    <name type="scientific">Vespula vulgaris</name>
    <name type="common">Yellow jacket</name>
    <name type="synonym">Wasp</name>
    <dbReference type="NCBI Taxonomy" id="7454"/>
    <lineage>
        <taxon>Eukaryota</taxon>
        <taxon>Metazoa</taxon>
        <taxon>Ecdysozoa</taxon>
        <taxon>Arthropoda</taxon>
        <taxon>Hexapoda</taxon>
        <taxon>Insecta</taxon>
        <taxon>Pterygota</taxon>
        <taxon>Neoptera</taxon>
        <taxon>Endopterygota</taxon>
        <taxon>Hymenoptera</taxon>
        <taxon>Apocrita</taxon>
        <taxon>Aculeata</taxon>
        <taxon>Vespoidea</taxon>
        <taxon>Vespidae</taxon>
        <taxon>Vespinae</taxon>
        <taxon>Vespula</taxon>
    </lineage>
</organism>
<comment type="caution">
    <text evidence="2">The sequence shown here is derived from an EMBL/GenBank/DDBJ whole genome shotgun (WGS) entry which is preliminary data.</text>
</comment>
<feature type="compositionally biased region" description="Basic residues" evidence="1">
    <location>
        <begin position="76"/>
        <end position="85"/>
    </location>
</feature>
<keyword evidence="3" id="KW-1185">Reference proteome</keyword>
<evidence type="ECO:0000313" key="3">
    <source>
        <dbReference type="Proteomes" id="UP000614350"/>
    </source>
</evidence>
<proteinExistence type="predicted"/>
<name>A0A834KT90_VESVU</name>
<feature type="region of interest" description="Disordered" evidence="1">
    <location>
        <begin position="35"/>
        <end position="85"/>
    </location>
</feature>
<sequence length="85" mass="9804">MTERSESRNPAEDNLHCNYNEALCAAGIYGEVEGHPLTERVNDGDVRNKKTEETDKEGEAEGKEEEKEEEGEKERKIQHRLHSHR</sequence>
<reference evidence="2" key="1">
    <citation type="journal article" date="2020" name="G3 (Bethesda)">
        <title>High-Quality Assemblies for Three Invasive Social Wasps from the &lt;i&gt;Vespula&lt;/i&gt; Genus.</title>
        <authorList>
            <person name="Harrop T.W.R."/>
            <person name="Guhlin J."/>
            <person name="McLaughlin G.M."/>
            <person name="Permina E."/>
            <person name="Stockwell P."/>
            <person name="Gilligan J."/>
            <person name="Le Lec M.F."/>
            <person name="Gruber M.A.M."/>
            <person name="Quinn O."/>
            <person name="Lovegrove M."/>
            <person name="Duncan E.J."/>
            <person name="Remnant E.J."/>
            <person name="Van Eeckhoven J."/>
            <person name="Graham B."/>
            <person name="Knapp R.A."/>
            <person name="Langford K.W."/>
            <person name="Kronenberg Z."/>
            <person name="Press M.O."/>
            <person name="Eacker S.M."/>
            <person name="Wilson-Rankin E.E."/>
            <person name="Purcell J."/>
            <person name="Lester P.J."/>
            <person name="Dearden P.K."/>
        </authorList>
    </citation>
    <scope>NUCLEOTIDE SEQUENCE</scope>
    <source>
        <strain evidence="2">Marl-1</strain>
    </source>
</reference>
<accession>A0A834KT90</accession>
<dbReference type="AlphaFoldDB" id="A0A834KT90"/>
<dbReference type="EMBL" id="JACSEA010000001">
    <property type="protein sequence ID" value="KAF7412492.1"/>
    <property type="molecule type" value="Genomic_DNA"/>
</dbReference>
<dbReference type="Proteomes" id="UP000614350">
    <property type="component" value="Unassembled WGS sequence"/>
</dbReference>
<protein>
    <submittedName>
        <fullName evidence="2">Uncharacterized protein</fullName>
    </submittedName>
</protein>
<evidence type="ECO:0000313" key="2">
    <source>
        <dbReference type="EMBL" id="KAF7412492.1"/>
    </source>
</evidence>
<evidence type="ECO:0000256" key="1">
    <source>
        <dbReference type="SAM" id="MobiDB-lite"/>
    </source>
</evidence>